<proteinExistence type="predicted"/>
<accession>A0AAF0DPW2</accession>
<feature type="domain" description="HAM1-like C-terminal" evidence="2">
    <location>
        <begin position="597"/>
        <end position="760"/>
    </location>
</feature>
<feature type="compositionally biased region" description="Basic and acidic residues" evidence="1">
    <location>
        <begin position="775"/>
        <end position="784"/>
    </location>
</feature>
<dbReference type="Gene3D" id="3.15.10.10">
    <property type="entry name" value="Bactericidal permeability-increasing protein, domain 1"/>
    <property type="match status" value="1"/>
</dbReference>
<keyword evidence="5" id="KW-1185">Reference proteome</keyword>
<dbReference type="Proteomes" id="UP001219355">
    <property type="component" value="Chromosome 5"/>
</dbReference>
<feature type="compositionally biased region" description="Basic and acidic residues" evidence="1">
    <location>
        <begin position="190"/>
        <end position="203"/>
    </location>
</feature>
<dbReference type="Pfam" id="PF19343">
    <property type="entry name" value="HAM1_N"/>
    <property type="match status" value="1"/>
</dbReference>
<evidence type="ECO:0000259" key="2">
    <source>
        <dbReference type="Pfam" id="PF14613"/>
    </source>
</evidence>
<sequence>MAKTNIVNQPLNPEFREKDINRKLQLYGIYSAFKKGKVPSNKQINVALNSALESKPLSSPSNKLSEEGRLIAQDIRNVITSARNLVLVKNEGNLLQEFIWDAENFQRPEIQAPEKPIDREGAKQHGQQVADGLKTLGTLLVTNGEFRKLLSDATLLLRDMASDTAQKAATAIRPPEQQLSQIDQPAAENVWHEKPDISKESLRSRMKARTQKDKETGKETGAAQPNGAVEEEAAEEAKSRSRELTERTKQFLATKMPKERREQTIWRLKKMIVEIQGHSDYQQAIETLLSVAETYTGHTRDLSKQGAGSLKGARDESSGIKRLESNLRVLIERFANSTSLDDLFEAINKIYRDADNDPRLREWFQAVDSFIRRCLQEQGFVLQEESNEEWRRLYDEGQFLFRDRYRDDTNRLVGEFKFIGEQFEEDPYNKQFGQSMQKLFTDLGTDMQGKVVFKKHLLKDFSTVVLPGIFEHLHYIPIPRIEVSDPMIDVVVENLAVECDNLMPNVIEFGSDNYWRWGRKKITNKHDNKVMISATGIQTDLRDVSYYIKKKQGFPRITDSGLMDIFLGGEGFSFRIVGSTTQAKDRQHFVKPEKVDVTIKNLDIRLKKSNHKLLFTIFRPLLFRVARPAIQKALEKQIRDSFTKTDALAYEIYCEAQRTREASRTDPEDKRSMYAHYLAAARKRMAERKEQAAKKAQTVAKRDTKVNMAVTQHDSIFKGIKLPGGISTKATEYRELAEKGERWETPVFGIGSAAESTNLPKLAPITRKPHQIVTKTREQEDAERAATAAPQPTHSGTGGALNGGATQGGYAAGQGNAFLNGPVTIPGTRAPI</sequence>
<evidence type="ECO:0000256" key="1">
    <source>
        <dbReference type="SAM" id="MobiDB-lite"/>
    </source>
</evidence>
<reference evidence="4" key="1">
    <citation type="submission" date="2023-03" db="EMBL/GenBank/DDBJ databases">
        <title>Emydomyces testavorans Genome Sequence.</title>
        <authorList>
            <person name="Hoyer L."/>
        </authorList>
    </citation>
    <scope>NUCLEOTIDE SEQUENCE</scope>
    <source>
        <strain evidence="4">16-2883</strain>
    </source>
</reference>
<name>A0AAF0DPW2_9EURO</name>
<feature type="domain" description="HAM1-like N-terminal" evidence="3">
    <location>
        <begin position="208"/>
        <end position="584"/>
    </location>
</feature>
<organism evidence="4 5">
    <name type="scientific">Emydomyces testavorans</name>
    <dbReference type="NCBI Taxonomy" id="2070801"/>
    <lineage>
        <taxon>Eukaryota</taxon>
        <taxon>Fungi</taxon>
        <taxon>Dikarya</taxon>
        <taxon>Ascomycota</taxon>
        <taxon>Pezizomycotina</taxon>
        <taxon>Eurotiomycetes</taxon>
        <taxon>Eurotiomycetidae</taxon>
        <taxon>Onygenales</taxon>
        <taxon>Nannizziopsiaceae</taxon>
        <taxon>Emydomyces</taxon>
    </lineage>
</organism>
<feature type="compositionally biased region" description="Gly residues" evidence="1">
    <location>
        <begin position="796"/>
        <end position="807"/>
    </location>
</feature>
<dbReference type="InterPro" id="IPR027842">
    <property type="entry name" value="HAM1-like_C"/>
</dbReference>
<dbReference type="PANTHER" id="PTHR31138:SF1">
    <property type="entry name" value="PDZ DOMAIN-CONTAINING PROTEIN"/>
    <property type="match status" value="1"/>
</dbReference>
<dbReference type="PANTHER" id="PTHR31138">
    <property type="entry name" value="CHROMOSOME 19, WHOLE GENOME SHOTGUN SEQUENCE"/>
    <property type="match status" value="1"/>
</dbReference>
<protein>
    <submittedName>
        <fullName evidence="4">Uncharacterized protein</fullName>
    </submittedName>
</protein>
<dbReference type="AlphaFoldDB" id="A0AAF0DPW2"/>
<feature type="region of interest" description="Disordered" evidence="1">
    <location>
        <begin position="167"/>
        <end position="249"/>
    </location>
</feature>
<dbReference type="Pfam" id="PF14613">
    <property type="entry name" value="HAM1_C"/>
    <property type="match status" value="1"/>
</dbReference>
<evidence type="ECO:0000259" key="3">
    <source>
        <dbReference type="Pfam" id="PF19343"/>
    </source>
</evidence>
<feature type="region of interest" description="Disordered" evidence="1">
    <location>
        <begin position="773"/>
        <end position="807"/>
    </location>
</feature>
<dbReference type="InterPro" id="IPR045967">
    <property type="entry name" value="HAM1-like_N"/>
</dbReference>
<feature type="compositionally biased region" description="Basic and acidic residues" evidence="1">
    <location>
        <begin position="235"/>
        <end position="249"/>
    </location>
</feature>
<evidence type="ECO:0000313" key="5">
    <source>
        <dbReference type="Proteomes" id="UP001219355"/>
    </source>
</evidence>
<gene>
    <name evidence="4" type="ORF">PRK78_007211</name>
</gene>
<evidence type="ECO:0000313" key="4">
    <source>
        <dbReference type="EMBL" id="WEW61717.1"/>
    </source>
</evidence>
<dbReference type="EMBL" id="CP120631">
    <property type="protein sequence ID" value="WEW61717.1"/>
    <property type="molecule type" value="Genomic_DNA"/>
</dbReference>